<gene>
    <name evidence="1" type="ORF">DERYTH_LOCUS9837</name>
</gene>
<protein>
    <submittedName>
        <fullName evidence="1">9787_t:CDS:1</fullName>
    </submittedName>
</protein>
<dbReference type="Proteomes" id="UP000789405">
    <property type="component" value="Unassembled WGS sequence"/>
</dbReference>
<comment type="caution">
    <text evidence="1">The sequence shown here is derived from an EMBL/GenBank/DDBJ whole genome shotgun (WGS) entry which is preliminary data.</text>
</comment>
<dbReference type="AlphaFoldDB" id="A0A9N9DR80"/>
<keyword evidence="2" id="KW-1185">Reference proteome</keyword>
<evidence type="ECO:0000313" key="1">
    <source>
        <dbReference type="EMBL" id="CAG8644426.1"/>
    </source>
</evidence>
<dbReference type="InterPro" id="IPR012337">
    <property type="entry name" value="RNaseH-like_sf"/>
</dbReference>
<dbReference type="OrthoDB" id="2440742at2759"/>
<dbReference type="EMBL" id="CAJVPY010005502">
    <property type="protein sequence ID" value="CAG8644426.1"/>
    <property type="molecule type" value="Genomic_DNA"/>
</dbReference>
<organism evidence="1 2">
    <name type="scientific">Dentiscutata erythropus</name>
    <dbReference type="NCBI Taxonomy" id="1348616"/>
    <lineage>
        <taxon>Eukaryota</taxon>
        <taxon>Fungi</taxon>
        <taxon>Fungi incertae sedis</taxon>
        <taxon>Mucoromycota</taxon>
        <taxon>Glomeromycotina</taxon>
        <taxon>Glomeromycetes</taxon>
        <taxon>Diversisporales</taxon>
        <taxon>Gigasporaceae</taxon>
        <taxon>Dentiscutata</taxon>
    </lineage>
</organism>
<accession>A0A9N9DR80</accession>
<reference evidence="1" key="1">
    <citation type="submission" date="2021-06" db="EMBL/GenBank/DDBJ databases">
        <authorList>
            <person name="Kallberg Y."/>
            <person name="Tangrot J."/>
            <person name="Rosling A."/>
        </authorList>
    </citation>
    <scope>NUCLEOTIDE SEQUENCE</scope>
    <source>
        <strain evidence="1">MA453B</strain>
    </source>
</reference>
<feature type="non-terminal residue" evidence="1">
    <location>
        <position position="1"/>
    </location>
</feature>
<evidence type="ECO:0000313" key="2">
    <source>
        <dbReference type="Proteomes" id="UP000789405"/>
    </source>
</evidence>
<proteinExistence type="predicted"/>
<name>A0A9N9DR80_9GLOM</name>
<sequence>TARLYYVLRAFGGILKMWQEYSDNDLAQSFLLNPNIHMSWFNANSENLNFTYLAQFITYYYKAWFECRPQFGEDILKFWDFASSSTRELGPLALHLFGICVNAASVERLWSSMVIHSAIPQ</sequence>
<dbReference type="SUPFAM" id="SSF53098">
    <property type="entry name" value="Ribonuclease H-like"/>
    <property type="match status" value="1"/>
</dbReference>